<keyword evidence="2" id="KW-0560">Oxidoreductase</keyword>
<keyword evidence="4" id="KW-1185">Reference proteome</keyword>
<dbReference type="EMBL" id="MU001495">
    <property type="protein sequence ID" value="KAF2449048.1"/>
    <property type="molecule type" value="Genomic_DNA"/>
</dbReference>
<gene>
    <name evidence="3" type="ORF">P171DRAFT_428995</name>
</gene>
<evidence type="ECO:0000256" key="1">
    <source>
        <dbReference type="ARBA" id="ARBA00006484"/>
    </source>
</evidence>
<accession>A0A9P4UGZ1</accession>
<protein>
    <recommendedName>
        <fullName evidence="5">NAD(P)-binding protein</fullName>
    </recommendedName>
</protein>
<dbReference type="PANTHER" id="PTHR43976">
    <property type="entry name" value="SHORT CHAIN DEHYDROGENASE"/>
    <property type="match status" value="1"/>
</dbReference>
<reference evidence="3" key="1">
    <citation type="journal article" date="2020" name="Stud. Mycol.">
        <title>101 Dothideomycetes genomes: a test case for predicting lifestyles and emergence of pathogens.</title>
        <authorList>
            <person name="Haridas S."/>
            <person name="Albert R."/>
            <person name="Binder M."/>
            <person name="Bloem J."/>
            <person name="Labutti K."/>
            <person name="Salamov A."/>
            <person name="Andreopoulos B."/>
            <person name="Baker S."/>
            <person name="Barry K."/>
            <person name="Bills G."/>
            <person name="Bluhm B."/>
            <person name="Cannon C."/>
            <person name="Castanera R."/>
            <person name="Culley D."/>
            <person name="Daum C."/>
            <person name="Ezra D."/>
            <person name="Gonzalez J."/>
            <person name="Henrissat B."/>
            <person name="Kuo A."/>
            <person name="Liang C."/>
            <person name="Lipzen A."/>
            <person name="Lutzoni F."/>
            <person name="Magnuson J."/>
            <person name="Mondo S."/>
            <person name="Nolan M."/>
            <person name="Ohm R."/>
            <person name="Pangilinan J."/>
            <person name="Park H.-J."/>
            <person name="Ramirez L."/>
            <person name="Alfaro M."/>
            <person name="Sun H."/>
            <person name="Tritt A."/>
            <person name="Yoshinaga Y."/>
            <person name="Zwiers L.-H."/>
            <person name="Turgeon B."/>
            <person name="Goodwin S."/>
            <person name="Spatafora J."/>
            <person name="Crous P."/>
            <person name="Grigoriev I."/>
        </authorList>
    </citation>
    <scope>NUCLEOTIDE SEQUENCE</scope>
    <source>
        <strain evidence="3">CBS 690.94</strain>
    </source>
</reference>
<evidence type="ECO:0000313" key="4">
    <source>
        <dbReference type="Proteomes" id="UP000799764"/>
    </source>
</evidence>
<sequence>MTTQTPVWFITATSSGFGYYTALEALASGHHVIASGRTLYYSTKWAVSGLSEAMREELASFGILITDAEPGAFRKGFLVCGGGDLLGGYDSRV</sequence>
<evidence type="ECO:0000256" key="2">
    <source>
        <dbReference type="ARBA" id="ARBA00023002"/>
    </source>
</evidence>
<dbReference type="AlphaFoldDB" id="A0A9P4UGZ1"/>
<dbReference type="InterPro" id="IPR051911">
    <property type="entry name" value="SDR_oxidoreductase"/>
</dbReference>
<proteinExistence type="inferred from homology"/>
<evidence type="ECO:0008006" key="5">
    <source>
        <dbReference type="Google" id="ProtNLM"/>
    </source>
</evidence>
<dbReference type="OrthoDB" id="1274115at2759"/>
<dbReference type="Proteomes" id="UP000799764">
    <property type="component" value="Unassembled WGS sequence"/>
</dbReference>
<dbReference type="InterPro" id="IPR036291">
    <property type="entry name" value="NAD(P)-bd_dom_sf"/>
</dbReference>
<dbReference type="Gene3D" id="3.40.50.720">
    <property type="entry name" value="NAD(P)-binding Rossmann-like Domain"/>
    <property type="match status" value="1"/>
</dbReference>
<evidence type="ECO:0000313" key="3">
    <source>
        <dbReference type="EMBL" id="KAF2449048.1"/>
    </source>
</evidence>
<dbReference type="SUPFAM" id="SSF51735">
    <property type="entry name" value="NAD(P)-binding Rossmann-fold domains"/>
    <property type="match status" value="1"/>
</dbReference>
<comment type="similarity">
    <text evidence="1">Belongs to the short-chain dehydrogenases/reductases (SDR) family.</text>
</comment>
<comment type="caution">
    <text evidence="3">The sequence shown here is derived from an EMBL/GenBank/DDBJ whole genome shotgun (WGS) entry which is preliminary data.</text>
</comment>
<dbReference type="PANTHER" id="PTHR43976:SF16">
    <property type="entry name" value="SHORT-CHAIN DEHYDROGENASE_REDUCTASE FAMILY PROTEIN"/>
    <property type="match status" value="1"/>
</dbReference>
<name>A0A9P4UGZ1_9PLEO</name>
<organism evidence="3 4">
    <name type="scientific">Karstenula rhodostoma CBS 690.94</name>
    <dbReference type="NCBI Taxonomy" id="1392251"/>
    <lineage>
        <taxon>Eukaryota</taxon>
        <taxon>Fungi</taxon>
        <taxon>Dikarya</taxon>
        <taxon>Ascomycota</taxon>
        <taxon>Pezizomycotina</taxon>
        <taxon>Dothideomycetes</taxon>
        <taxon>Pleosporomycetidae</taxon>
        <taxon>Pleosporales</taxon>
        <taxon>Massarineae</taxon>
        <taxon>Didymosphaeriaceae</taxon>
        <taxon>Karstenula</taxon>
    </lineage>
</organism>
<dbReference type="GO" id="GO:0016491">
    <property type="term" value="F:oxidoreductase activity"/>
    <property type="evidence" value="ECO:0007669"/>
    <property type="project" value="UniProtKB-KW"/>
</dbReference>